<protein>
    <submittedName>
        <fullName evidence="2">Uncharacterized protein</fullName>
    </submittedName>
</protein>
<accession>A0ABQ4YM64</accession>
<organism evidence="2 3">
    <name type="scientific">Tanacetum coccineum</name>
    <dbReference type="NCBI Taxonomy" id="301880"/>
    <lineage>
        <taxon>Eukaryota</taxon>
        <taxon>Viridiplantae</taxon>
        <taxon>Streptophyta</taxon>
        <taxon>Embryophyta</taxon>
        <taxon>Tracheophyta</taxon>
        <taxon>Spermatophyta</taxon>
        <taxon>Magnoliopsida</taxon>
        <taxon>eudicotyledons</taxon>
        <taxon>Gunneridae</taxon>
        <taxon>Pentapetalae</taxon>
        <taxon>asterids</taxon>
        <taxon>campanulids</taxon>
        <taxon>Asterales</taxon>
        <taxon>Asteraceae</taxon>
        <taxon>Asteroideae</taxon>
        <taxon>Anthemideae</taxon>
        <taxon>Anthemidinae</taxon>
        <taxon>Tanacetum</taxon>
    </lineage>
</organism>
<feature type="compositionally biased region" description="Basic and acidic residues" evidence="1">
    <location>
        <begin position="69"/>
        <end position="78"/>
    </location>
</feature>
<comment type="caution">
    <text evidence="2">The sequence shown here is derived from an EMBL/GenBank/DDBJ whole genome shotgun (WGS) entry which is preliminary data.</text>
</comment>
<dbReference type="Proteomes" id="UP001151760">
    <property type="component" value="Unassembled WGS sequence"/>
</dbReference>
<evidence type="ECO:0000313" key="3">
    <source>
        <dbReference type="Proteomes" id="UP001151760"/>
    </source>
</evidence>
<feature type="compositionally biased region" description="Polar residues" evidence="1">
    <location>
        <begin position="88"/>
        <end position="102"/>
    </location>
</feature>
<evidence type="ECO:0000313" key="2">
    <source>
        <dbReference type="EMBL" id="GJS78898.1"/>
    </source>
</evidence>
<dbReference type="EMBL" id="BQNB010010558">
    <property type="protein sequence ID" value="GJS78898.1"/>
    <property type="molecule type" value="Genomic_DNA"/>
</dbReference>
<proteinExistence type="predicted"/>
<keyword evidence="3" id="KW-1185">Reference proteome</keyword>
<reference evidence="2" key="2">
    <citation type="submission" date="2022-01" db="EMBL/GenBank/DDBJ databases">
        <authorList>
            <person name="Yamashiro T."/>
            <person name="Shiraishi A."/>
            <person name="Satake H."/>
            <person name="Nakayama K."/>
        </authorList>
    </citation>
    <scope>NUCLEOTIDE SEQUENCE</scope>
</reference>
<evidence type="ECO:0000256" key="1">
    <source>
        <dbReference type="SAM" id="MobiDB-lite"/>
    </source>
</evidence>
<gene>
    <name evidence="2" type="ORF">Tco_0728779</name>
</gene>
<name>A0ABQ4YM64_9ASTR</name>
<sequence>MNRSPYRIGTEKFLASFDGEKGHKGHSMDECIHLRRQIEEAVRSGQLSHLVKEIKQEGKRREHAKATKKRETPNKEKATSIFMVQPWQRMTRQKTTQNFSAG</sequence>
<reference evidence="2" key="1">
    <citation type="journal article" date="2022" name="Int. J. Mol. Sci.">
        <title>Draft Genome of Tanacetum Coccineum: Genomic Comparison of Closely Related Tanacetum-Family Plants.</title>
        <authorList>
            <person name="Yamashiro T."/>
            <person name="Shiraishi A."/>
            <person name="Nakayama K."/>
            <person name="Satake H."/>
        </authorList>
    </citation>
    <scope>NUCLEOTIDE SEQUENCE</scope>
</reference>
<feature type="region of interest" description="Disordered" evidence="1">
    <location>
        <begin position="55"/>
        <end position="102"/>
    </location>
</feature>